<keyword evidence="2" id="KW-0444">Lipid biosynthesis</keyword>
<comment type="pathway">
    <text evidence="1">Lipid metabolism.</text>
</comment>
<dbReference type="RefSeq" id="WP_045536085.1">
    <property type="nucleotide sequence ID" value="NZ_AP014569.1"/>
</dbReference>
<accession>A0A060NW84</accession>
<evidence type="ECO:0000256" key="5">
    <source>
        <dbReference type="ARBA" id="ARBA00023315"/>
    </source>
</evidence>
<dbReference type="AlphaFoldDB" id="A0A060NW84"/>
<keyword evidence="3 8" id="KW-0808">Transferase</keyword>
<dbReference type="Proteomes" id="UP000066014">
    <property type="component" value="Chromosome"/>
</dbReference>
<evidence type="ECO:0000256" key="6">
    <source>
        <dbReference type="SAM" id="Phobius"/>
    </source>
</evidence>
<evidence type="ECO:0000259" key="7">
    <source>
        <dbReference type="SMART" id="SM00563"/>
    </source>
</evidence>
<keyword evidence="6" id="KW-1133">Transmembrane helix</keyword>
<dbReference type="GO" id="GO:0003841">
    <property type="term" value="F:1-acylglycerol-3-phosphate O-acyltransferase activity"/>
    <property type="evidence" value="ECO:0007669"/>
    <property type="project" value="TreeGrafter"/>
</dbReference>
<keyword evidence="6" id="KW-0812">Transmembrane</keyword>
<feature type="domain" description="Phospholipid/glycerol acyltransferase" evidence="7">
    <location>
        <begin position="67"/>
        <end position="179"/>
    </location>
</feature>
<dbReference type="OrthoDB" id="9806880at2"/>
<evidence type="ECO:0000313" key="8">
    <source>
        <dbReference type="EMBL" id="BAO83793.1"/>
    </source>
</evidence>
<dbReference type="SUPFAM" id="SSF69593">
    <property type="entry name" value="Glycerol-3-phosphate (1)-acyltransferase"/>
    <property type="match status" value="1"/>
</dbReference>
<dbReference type="GO" id="GO:0006654">
    <property type="term" value="P:phosphatidic acid biosynthetic process"/>
    <property type="evidence" value="ECO:0007669"/>
    <property type="project" value="TreeGrafter"/>
</dbReference>
<dbReference type="PANTHER" id="PTHR10434:SF64">
    <property type="entry name" value="1-ACYL-SN-GLYCEROL-3-PHOSPHATE ACYLTRANSFERASE-RELATED"/>
    <property type="match status" value="1"/>
</dbReference>
<sequence length="267" mass="29584">MKRVRAIGRLLRLAGHIFWALYLLLYRFPKLGAPERERIVRAWTQQALAIMGVRLQVLCEPPSAGPLLVICNHISWLDILIINASQPCRFISKAEVRRWPVLGTLVERAGTLFIERQKRSDALRVAQQASAALRAGDLVALFPEGTTGDGQGILPFHASLLQAAVDADCPILPVAVVYLHGHGQALLGEAARHEAPVYCGNTNLFASVWRIVCARDLQATLHWGEPDAAQGRDRRAWAESLRTEIGRLADQPLLPRTGEPPRWKKNA</sequence>
<protein>
    <submittedName>
        <fullName evidence="8">1-acyl-sn-glycerol-3-phosphate acyltransferase</fullName>
    </submittedName>
</protein>
<evidence type="ECO:0000256" key="1">
    <source>
        <dbReference type="ARBA" id="ARBA00005189"/>
    </source>
</evidence>
<dbReference type="InterPro" id="IPR002123">
    <property type="entry name" value="Plipid/glycerol_acylTrfase"/>
</dbReference>
<dbReference type="HOGENOM" id="CLU_027938_0_1_4"/>
<dbReference type="STRING" id="1458426.SMCB_1565"/>
<keyword evidence="9" id="KW-1185">Reference proteome</keyword>
<keyword evidence="4" id="KW-0443">Lipid metabolism</keyword>
<proteinExistence type="predicted"/>
<reference evidence="8 9" key="1">
    <citation type="journal article" date="2014" name="Nat. Commun.">
        <title>Physiological and genomic features of highly alkaliphilic hydrogen-utilizing Betaproteobacteria from a continental serpentinizing site.</title>
        <authorList>
            <person name="Suzuki S."/>
            <person name="Kuenen J.G."/>
            <person name="Schipper K."/>
            <person name="van der Velde S."/>
            <person name="Ishii S."/>
            <person name="Wu A."/>
            <person name="Sorokin D.Y."/>
            <person name="Tenney A."/>
            <person name="Meng X.Y."/>
            <person name="Morrill P.L."/>
            <person name="Kamagata Y."/>
            <person name="Muyzer G."/>
            <person name="Nealson K.H."/>
        </authorList>
    </citation>
    <scope>NUCLEOTIDE SEQUENCE [LARGE SCALE GENOMIC DNA]</scope>
    <source>
        <strain evidence="8 9">B1</strain>
    </source>
</reference>
<evidence type="ECO:0000256" key="2">
    <source>
        <dbReference type="ARBA" id="ARBA00022516"/>
    </source>
</evidence>
<dbReference type="SMART" id="SM00563">
    <property type="entry name" value="PlsC"/>
    <property type="match status" value="1"/>
</dbReference>
<evidence type="ECO:0000256" key="3">
    <source>
        <dbReference type="ARBA" id="ARBA00022679"/>
    </source>
</evidence>
<dbReference type="KEGG" id="cbab:SMCB_1565"/>
<organism evidence="8 9">
    <name type="scientific">Serpentinimonas maccroryi</name>
    <dbReference type="NCBI Taxonomy" id="1458426"/>
    <lineage>
        <taxon>Bacteria</taxon>
        <taxon>Pseudomonadati</taxon>
        <taxon>Pseudomonadota</taxon>
        <taxon>Betaproteobacteria</taxon>
        <taxon>Burkholderiales</taxon>
        <taxon>Comamonadaceae</taxon>
        <taxon>Serpentinimonas</taxon>
    </lineage>
</organism>
<keyword evidence="6" id="KW-0472">Membrane</keyword>
<dbReference type="EMBL" id="AP014569">
    <property type="protein sequence ID" value="BAO83793.1"/>
    <property type="molecule type" value="Genomic_DNA"/>
</dbReference>
<evidence type="ECO:0000256" key="4">
    <source>
        <dbReference type="ARBA" id="ARBA00023098"/>
    </source>
</evidence>
<gene>
    <name evidence="8" type="ORF">SMCB_1565</name>
</gene>
<keyword evidence="5 8" id="KW-0012">Acyltransferase</keyword>
<dbReference type="Pfam" id="PF01553">
    <property type="entry name" value="Acyltransferase"/>
    <property type="match status" value="1"/>
</dbReference>
<feature type="transmembrane region" description="Helical" evidence="6">
    <location>
        <begin position="6"/>
        <end position="26"/>
    </location>
</feature>
<evidence type="ECO:0000313" key="9">
    <source>
        <dbReference type="Proteomes" id="UP000066014"/>
    </source>
</evidence>
<dbReference type="PANTHER" id="PTHR10434">
    <property type="entry name" value="1-ACYL-SN-GLYCEROL-3-PHOSPHATE ACYLTRANSFERASE"/>
    <property type="match status" value="1"/>
</dbReference>
<dbReference type="CDD" id="cd07989">
    <property type="entry name" value="LPLAT_AGPAT-like"/>
    <property type="match status" value="1"/>
</dbReference>
<name>A0A060NW84_9BURK</name>